<evidence type="ECO:0000259" key="10">
    <source>
        <dbReference type="PROSITE" id="PS50885"/>
    </source>
</evidence>
<evidence type="ECO:0000313" key="12">
    <source>
        <dbReference type="EMBL" id="MET1256006.1"/>
    </source>
</evidence>
<evidence type="ECO:0000256" key="1">
    <source>
        <dbReference type="ARBA" id="ARBA00004141"/>
    </source>
</evidence>
<evidence type="ECO:0000259" key="11">
    <source>
        <dbReference type="PROSITE" id="PS51753"/>
    </source>
</evidence>
<evidence type="ECO:0000256" key="4">
    <source>
        <dbReference type="ARBA" id="ARBA00023136"/>
    </source>
</evidence>
<dbReference type="CDD" id="cd06225">
    <property type="entry name" value="HAMP"/>
    <property type="match status" value="1"/>
</dbReference>
<evidence type="ECO:0000256" key="5">
    <source>
        <dbReference type="ARBA" id="ARBA00023224"/>
    </source>
</evidence>
<comment type="similarity">
    <text evidence="6">Belongs to the methyl-accepting chemotaxis (MCP) protein family.</text>
</comment>
<dbReference type="InterPro" id="IPR032255">
    <property type="entry name" value="HBM"/>
</dbReference>
<keyword evidence="13" id="KW-1185">Reference proteome</keyword>
<dbReference type="PROSITE" id="PS50885">
    <property type="entry name" value="HAMP"/>
    <property type="match status" value="1"/>
</dbReference>
<comment type="subcellular location">
    <subcellularLocation>
        <location evidence="1">Membrane</location>
        <topology evidence="1">Multi-pass membrane protein</topology>
    </subcellularLocation>
</comment>
<dbReference type="Proteomes" id="UP001548189">
    <property type="component" value="Unassembled WGS sequence"/>
</dbReference>
<dbReference type="Gene3D" id="1.20.1440.210">
    <property type="match status" value="1"/>
</dbReference>
<evidence type="ECO:0000256" key="8">
    <source>
        <dbReference type="SAM" id="Phobius"/>
    </source>
</evidence>
<dbReference type="PANTHER" id="PTHR32089:SF119">
    <property type="entry name" value="METHYL-ACCEPTING CHEMOTAXIS PROTEIN CTPL"/>
    <property type="match status" value="1"/>
</dbReference>
<dbReference type="InterPro" id="IPR003660">
    <property type="entry name" value="HAMP_dom"/>
</dbReference>
<keyword evidence="5 7" id="KW-0807">Transducer</keyword>
<keyword evidence="4 8" id="KW-0472">Membrane</keyword>
<dbReference type="Pfam" id="PF00015">
    <property type="entry name" value="MCPsignal"/>
    <property type="match status" value="1"/>
</dbReference>
<evidence type="ECO:0000256" key="7">
    <source>
        <dbReference type="PROSITE-ProRule" id="PRU00284"/>
    </source>
</evidence>
<dbReference type="SMART" id="SM00283">
    <property type="entry name" value="MA"/>
    <property type="match status" value="1"/>
</dbReference>
<proteinExistence type="inferred from homology"/>
<sequence length="654" mass="71640">MSFFNNLSIRIKTLVSPISILILLSILGSISYSELKLLSHDTKNITQDLAPDAGTATQMLSGLYLKRLQVKNYIKSAKSEFVTEFDQIDKELMQTLNKAQKDIGNAQRVEMLEKVISLNQQYNDSFKNIVVNNMQHRHELVNNTLNVVGPQTEKKLSQIMQSAFDDGDLTAAFYAGVAQRHLLLGRLYAFRFLTDNDKDSEQRVDNELQQTQKEIENLLLNLENPIRRELAMTAQKNIVTYQKAFKEVVIAINNRNNAINNTLDVIGPIMAKTTTALSNSVFKSLLEQGEVVEQSISETISLILTTMAVAIIAGLSIAILVTQSIIKPIKQTNMILENIAQGDGDLTKRIPVKSQDELGHLAQNFNQFTNKLQSIIKEISSVTTNVAKAADTMNLITKETFEGVENQNAQTFQVATAITEMTQAIQGVVENASQASAAASDADQQAKSGRNIVDTTVSTIKNLANDVETSSQDIEQLRRQSENIGTVLDVIKSIAEQTNLLALNAAIEAARAGEQGRGFAVVADEVRTLAQRTQESTTEIETLIATLQSGAEQAVNSMLESRKGANVSVEQAKKAGESLEIITNAVATIVEMNTMIAASSEEQGVTSQEINRNIVNIQTISETNSQAADKTAKASYQLAELSEQLQSLVGQFKV</sequence>
<dbReference type="RefSeq" id="WP_353896592.1">
    <property type="nucleotide sequence ID" value="NZ_JBEVCJ010000016.1"/>
</dbReference>
<dbReference type="InterPro" id="IPR004089">
    <property type="entry name" value="MCPsignal_dom"/>
</dbReference>
<keyword evidence="3 8" id="KW-1133">Transmembrane helix</keyword>
<dbReference type="Pfam" id="PF00672">
    <property type="entry name" value="HAMP"/>
    <property type="match status" value="1"/>
</dbReference>
<feature type="domain" description="HBM" evidence="11">
    <location>
        <begin position="48"/>
        <end position="289"/>
    </location>
</feature>
<evidence type="ECO:0000256" key="2">
    <source>
        <dbReference type="ARBA" id="ARBA00022692"/>
    </source>
</evidence>
<dbReference type="SUPFAM" id="SSF58104">
    <property type="entry name" value="Methyl-accepting chemotaxis protein (MCP) signaling domain"/>
    <property type="match status" value="1"/>
</dbReference>
<keyword evidence="2 8" id="KW-0812">Transmembrane</keyword>
<feature type="domain" description="Methyl-accepting transducer" evidence="9">
    <location>
        <begin position="382"/>
        <end position="618"/>
    </location>
</feature>
<evidence type="ECO:0000256" key="3">
    <source>
        <dbReference type="ARBA" id="ARBA00022989"/>
    </source>
</evidence>
<evidence type="ECO:0000256" key="6">
    <source>
        <dbReference type="ARBA" id="ARBA00029447"/>
    </source>
</evidence>
<reference evidence="12 13" key="1">
    <citation type="submission" date="2024-06" db="EMBL/GenBank/DDBJ databases">
        <authorList>
            <person name="Li F."/>
        </authorList>
    </citation>
    <scope>NUCLEOTIDE SEQUENCE [LARGE SCALE GENOMIC DNA]</scope>
    <source>
        <strain evidence="12 13">GXAS 311</strain>
    </source>
</reference>
<accession>A0ABV2BVQ2</accession>
<dbReference type="SMART" id="SM01358">
    <property type="entry name" value="HBM"/>
    <property type="match status" value="1"/>
</dbReference>
<feature type="domain" description="HAMP" evidence="10">
    <location>
        <begin position="323"/>
        <end position="377"/>
    </location>
</feature>
<evidence type="ECO:0000313" key="13">
    <source>
        <dbReference type="Proteomes" id="UP001548189"/>
    </source>
</evidence>
<gene>
    <name evidence="12" type="ORF">ABVT43_12780</name>
</gene>
<dbReference type="PROSITE" id="PS50111">
    <property type="entry name" value="CHEMOTAXIS_TRANSDUC_2"/>
    <property type="match status" value="1"/>
</dbReference>
<dbReference type="PANTHER" id="PTHR32089">
    <property type="entry name" value="METHYL-ACCEPTING CHEMOTAXIS PROTEIN MCPB"/>
    <property type="match status" value="1"/>
</dbReference>
<organism evidence="12 13">
    <name type="scientific">Aliikangiella maris</name>
    <dbReference type="NCBI Taxonomy" id="3162458"/>
    <lineage>
        <taxon>Bacteria</taxon>
        <taxon>Pseudomonadati</taxon>
        <taxon>Pseudomonadota</taxon>
        <taxon>Gammaproteobacteria</taxon>
        <taxon>Oceanospirillales</taxon>
        <taxon>Pleioneaceae</taxon>
        <taxon>Aliikangiella</taxon>
    </lineage>
</organism>
<dbReference type="Gene3D" id="1.10.287.950">
    <property type="entry name" value="Methyl-accepting chemotaxis protein"/>
    <property type="match status" value="1"/>
</dbReference>
<comment type="caution">
    <text evidence="12">The sequence shown here is derived from an EMBL/GenBank/DDBJ whole genome shotgun (WGS) entry which is preliminary data.</text>
</comment>
<dbReference type="CDD" id="cd11386">
    <property type="entry name" value="MCP_signal"/>
    <property type="match status" value="1"/>
</dbReference>
<dbReference type="SMART" id="SM00304">
    <property type="entry name" value="HAMP"/>
    <property type="match status" value="1"/>
</dbReference>
<feature type="transmembrane region" description="Helical" evidence="8">
    <location>
        <begin position="300"/>
        <end position="321"/>
    </location>
</feature>
<protein>
    <submittedName>
        <fullName evidence="12">Methyl-accepting chemotaxis protein</fullName>
    </submittedName>
</protein>
<name>A0ABV2BVQ2_9GAMM</name>
<dbReference type="PROSITE" id="PS51753">
    <property type="entry name" value="HBM"/>
    <property type="match status" value="1"/>
</dbReference>
<evidence type="ECO:0000259" key="9">
    <source>
        <dbReference type="PROSITE" id="PS50111"/>
    </source>
</evidence>
<dbReference type="EMBL" id="JBEVCJ010000016">
    <property type="protein sequence ID" value="MET1256006.1"/>
    <property type="molecule type" value="Genomic_DNA"/>
</dbReference>